<evidence type="ECO:0000313" key="2">
    <source>
        <dbReference type="Proteomes" id="UP000299102"/>
    </source>
</evidence>
<keyword evidence="2" id="KW-1185">Reference proteome</keyword>
<dbReference type="AlphaFoldDB" id="A0A4C1WNU3"/>
<evidence type="ECO:0000313" key="1">
    <source>
        <dbReference type="EMBL" id="GBP53156.1"/>
    </source>
</evidence>
<dbReference type="Proteomes" id="UP000299102">
    <property type="component" value="Unassembled WGS sequence"/>
</dbReference>
<protein>
    <submittedName>
        <fullName evidence="1">Uncharacterized protein</fullName>
    </submittedName>
</protein>
<name>A0A4C1WNU3_EUMVA</name>
<gene>
    <name evidence="1" type="ORF">EVAR_28498_1</name>
</gene>
<dbReference type="EMBL" id="BGZK01000617">
    <property type="protein sequence ID" value="GBP53156.1"/>
    <property type="molecule type" value="Genomic_DNA"/>
</dbReference>
<accession>A0A4C1WNU3</accession>
<comment type="caution">
    <text evidence="1">The sequence shown here is derived from an EMBL/GenBank/DDBJ whole genome shotgun (WGS) entry which is preliminary data.</text>
</comment>
<proteinExistence type="predicted"/>
<organism evidence="1 2">
    <name type="scientific">Eumeta variegata</name>
    <name type="common">Bagworm moth</name>
    <name type="synonym">Eumeta japonica</name>
    <dbReference type="NCBI Taxonomy" id="151549"/>
    <lineage>
        <taxon>Eukaryota</taxon>
        <taxon>Metazoa</taxon>
        <taxon>Ecdysozoa</taxon>
        <taxon>Arthropoda</taxon>
        <taxon>Hexapoda</taxon>
        <taxon>Insecta</taxon>
        <taxon>Pterygota</taxon>
        <taxon>Neoptera</taxon>
        <taxon>Endopterygota</taxon>
        <taxon>Lepidoptera</taxon>
        <taxon>Glossata</taxon>
        <taxon>Ditrysia</taxon>
        <taxon>Tineoidea</taxon>
        <taxon>Psychidae</taxon>
        <taxon>Oiketicinae</taxon>
        <taxon>Eumeta</taxon>
    </lineage>
</organism>
<sequence length="78" mass="8481">MSGSPSCYRHNGGSEMVVTCLPCGFFPKRPGFENLSLIGSRTVETTMLFLDIESGPGQNGCRDLAALNIYRQRLATLP</sequence>
<reference evidence="1 2" key="1">
    <citation type="journal article" date="2019" name="Commun. Biol.">
        <title>The bagworm genome reveals a unique fibroin gene that provides high tensile strength.</title>
        <authorList>
            <person name="Kono N."/>
            <person name="Nakamura H."/>
            <person name="Ohtoshi R."/>
            <person name="Tomita M."/>
            <person name="Numata K."/>
            <person name="Arakawa K."/>
        </authorList>
    </citation>
    <scope>NUCLEOTIDE SEQUENCE [LARGE SCALE GENOMIC DNA]</scope>
</reference>